<name>A0ABS5PW05_9PSED</name>
<dbReference type="NCBIfam" id="TIGR02258">
    <property type="entry name" value="2_5_ligase"/>
    <property type="match status" value="1"/>
</dbReference>
<keyword evidence="4" id="KW-1185">Reference proteome</keyword>
<dbReference type="PANTHER" id="PTHR35561:SF1">
    <property type="entry name" value="RNA 2',3'-CYCLIC PHOSPHODIESTERASE"/>
    <property type="match status" value="1"/>
</dbReference>
<dbReference type="EC" id="3.1.4.58" evidence="2"/>
<feature type="active site" description="Proton donor" evidence="2">
    <location>
        <position position="42"/>
    </location>
</feature>
<reference evidence="3 4" key="1">
    <citation type="journal article" date="2021" name="Syst. Appl. Microbiol.">
        <title>Pseudomonas lalucatii sp. nov. isolated from Vallgornera, a karstic cave in Mallorca, Western Mediterranean.</title>
        <authorList>
            <person name="Busquets A."/>
            <person name="Mulet M."/>
            <person name="Gomila M."/>
            <person name="Garcia-Valdes E."/>
        </authorList>
    </citation>
    <scope>NUCLEOTIDE SEQUENCE [LARGE SCALE GENOMIC DNA]</scope>
    <source>
        <strain evidence="3 4">R1b54</strain>
    </source>
</reference>
<dbReference type="InterPro" id="IPR004175">
    <property type="entry name" value="RNA_CPDase"/>
</dbReference>
<evidence type="ECO:0000313" key="4">
    <source>
        <dbReference type="Proteomes" id="UP001196601"/>
    </source>
</evidence>
<organism evidence="3 4">
    <name type="scientific">Pseudomonas lalucatii</name>
    <dbReference type="NCBI Taxonomy" id="1424203"/>
    <lineage>
        <taxon>Bacteria</taxon>
        <taxon>Pseudomonadati</taxon>
        <taxon>Pseudomonadota</taxon>
        <taxon>Gammaproteobacteria</taxon>
        <taxon>Pseudomonadales</taxon>
        <taxon>Pseudomonadaceae</taxon>
        <taxon>Pseudomonas</taxon>
    </lineage>
</organism>
<evidence type="ECO:0000256" key="2">
    <source>
        <dbReference type="HAMAP-Rule" id="MF_01940"/>
    </source>
</evidence>
<dbReference type="HAMAP" id="MF_01940">
    <property type="entry name" value="RNA_CPDase"/>
    <property type="match status" value="1"/>
</dbReference>
<dbReference type="Pfam" id="PF13563">
    <property type="entry name" value="2_5_RNA_ligase2"/>
    <property type="match status" value="1"/>
</dbReference>
<gene>
    <name evidence="3" type="primary">thpR</name>
    <name evidence="3" type="ORF">I0D00_01855</name>
</gene>
<dbReference type="Gene3D" id="3.90.1140.10">
    <property type="entry name" value="Cyclic phosphodiesterase"/>
    <property type="match status" value="1"/>
</dbReference>
<sequence length="174" mass="19330">MNAPSMRLFFALRCPTGLAERIAEWRDGQRLSGRPVVAANLHLTLAFLGQQPSTRLGELRGLAAALQATAFELRLDRLVHRRNGLLYLAPSEPPAALLDLAGQLHLALRTAGFTLEERSFLAHLTLMRRCSARPPPTCPTFDWSVGHFALLASETSQRGGLYQQLEQWPLLPIR</sequence>
<dbReference type="PANTHER" id="PTHR35561">
    <property type="entry name" value="RNA 2',3'-CYCLIC PHOSPHODIESTERASE"/>
    <property type="match status" value="1"/>
</dbReference>
<evidence type="ECO:0000313" key="3">
    <source>
        <dbReference type="EMBL" id="MBS7660692.1"/>
    </source>
</evidence>
<keyword evidence="1 2" id="KW-0378">Hydrolase</keyword>
<feature type="active site" description="Proton acceptor" evidence="2">
    <location>
        <position position="123"/>
    </location>
</feature>
<dbReference type="InterPro" id="IPR009097">
    <property type="entry name" value="Cyclic_Pdiesterase"/>
</dbReference>
<proteinExistence type="inferred from homology"/>
<comment type="catalytic activity">
    <reaction evidence="2">
        <text>a 3'-end 2',3'-cyclophospho-ribonucleotide-RNA + H2O = a 3'-end 2'-phospho-ribonucleotide-RNA + H(+)</text>
        <dbReference type="Rhea" id="RHEA:11828"/>
        <dbReference type="Rhea" id="RHEA-COMP:10464"/>
        <dbReference type="Rhea" id="RHEA-COMP:17353"/>
        <dbReference type="ChEBI" id="CHEBI:15377"/>
        <dbReference type="ChEBI" id="CHEBI:15378"/>
        <dbReference type="ChEBI" id="CHEBI:83064"/>
        <dbReference type="ChEBI" id="CHEBI:173113"/>
        <dbReference type="EC" id="3.1.4.58"/>
    </reaction>
</comment>
<dbReference type="SUPFAM" id="SSF55144">
    <property type="entry name" value="LigT-like"/>
    <property type="match status" value="1"/>
</dbReference>
<comment type="similarity">
    <text evidence="2">Belongs to the 2H phosphoesterase superfamily. ThpR family.</text>
</comment>
<feature type="short sequence motif" description="HXTX 2" evidence="2">
    <location>
        <begin position="123"/>
        <end position="126"/>
    </location>
</feature>
<dbReference type="EMBL" id="JADPMV010000001">
    <property type="protein sequence ID" value="MBS7660692.1"/>
    <property type="molecule type" value="Genomic_DNA"/>
</dbReference>
<protein>
    <recommendedName>
        <fullName evidence="2">RNA 2',3'-cyclic phosphodiesterase</fullName>
        <shortName evidence="2">RNA 2',3'-CPDase</shortName>
        <ecNumber evidence="2">3.1.4.58</ecNumber>
    </recommendedName>
</protein>
<accession>A0ABS5PW05</accession>
<comment type="function">
    <text evidence="2">Hydrolyzes RNA 2',3'-cyclic phosphodiester to an RNA 2'-phosphomonoester.</text>
</comment>
<evidence type="ECO:0000256" key="1">
    <source>
        <dbReference type="ARBA" id="ARBA00022801"/>
    </source>
</evidence>
<feature type="short sequence motif" description="HXTX 1" evidence="2">
    <location>
        <begin position="42"/>
        <end position="45"/>
    </location>
</feature>
<comment type="caution">
    <text evidence="3">The sequence shown here is derived from an EMBL/GenBank/DDBJ whole genome shotgun (WGS) entry which is preliminary data.</text>
</comment>
<dbReference type="Proteomes" id="UP001196601">
    <property type="component" value="Unassembled WGS sequence"/>
</dbReference>